<gene>
    <name evidence="2" type="ORF">LCGC14_1115050</name>
</gene>
<dbReference type="InterPro" id="IPR006448">
    <property type="entry name" value="Phage_term_ssu_P27"/>
</dbReference>
<reference evidence="2" key="1">
    <citation type="journal article" date="2015" name="Nature">
        <title>Complex archaea that bridge the gap between prokaryotes and eukaryotes.</title>
        <authorList>
            <person name="Spang A."/>
            <person name="Saw J.H."/>
            <person name="Jorgensen S.L."/>
            <person name="Zaremba-Niedzwiedzka K."/>
            <person name="Martijn J."/>
            <person name="Lind A.E."/>
            <person name="van Eijk R."/>
            <person name="Schleper C."/>
            <person name="Guy L."/>
            <person name="Ettema T.J."/>
        </authorList>
    </citation>
    <scope>NUCLEOTIDE SEQUENCE</scope>
</reference>
<name>A0A0F9M5K3_9ZZZZ</name>
<dbReference type="Pfam" id="PF05119">
    <property type="entry name" value="Terminase_4"/>
    <property type="match status" value="1"/>
</dbReference>
<dbReference type="EMBL" id="LAZR01005119">
    <property type="protein sequence ID" value="KKN02705.1"/>
    <property type="molecule type" value="Genomic_DNA"/>
</dbReference>
<accession>A0A0F9M5K3</accession>
<dbReference type="AlphaFoldDB" id="A0A0F9M5K3"/>
<organism evidence="2">
    <name type="scientific">marine sediment metagenome</name>
    <dbReference type="NCBI Taxonomy" id="412755"/>
    <lineage>
        <taxon>unclassified sequences</taxon>
        <taxon>metagenomes</taxon>
        <taxon>ecological metagenomes</taxon>
    </lineage>
</organism>
<comment type="caution">
    <text evidence="2">The sequence shown here is derived from an EMBL/GenBank/DDBJ whole genome shotgun (WGS) entry which is preliminary data.</text>
</comment>
<evidence type="ECO:0000256" key="1">
    <source>
        <dbReference type="SAM" id="MobiDB-lite"/>
    </source>
</evidence>
<protein>
    <recommendedName>
        <fullName evidence="3">Phage terminase small subunit P27 family</fullName>
    </recommendedName>
</protein>
<proteinExistence type="predicted"/>
<feature type="region of interest" description="Disordered" evidence="1">
    <location>
        <begin position="1"/>
        <end position="32"/>
    </location>
</feature>
<evidence type="ECO:0000313" key="2">
    <source>
        <dbReference type="EMBL" id="KKN02705.1"/>
    </source>
</evidence>
<feature type="compositionally biased region" description="Basic and acidic residues" evidence="1">
    <location>
        <begin position="14"/>
        <end position="28"/>
    </location>
</feature>
<sequence length="166" mass="18274">MGKRGPAKTPTAILERRGSWRAKERTGEPEFEDDVPQCPLWLRAEAKEAWEEIVPRLAAVPGLLKSVDRNALSRYCQTWAKWRACEDFLAKHGDVYPIKDAFGETTGMKQYPQVLTSIKLDQSLKDTEKQFGMTASARAGLSVGGEVQTPADAAGAAIREALARAN</sequence>
<evidence type="ECO:0008006" key="3">
    <source>
        <dbReference type="Google" id="ProtNLM"/>
    </source>
</evidence>
<dbReference type="NCBIfam" id="TIGR01558">
    <property type="entry name" value="sm_term_P27"/>
    <property type="match status" value="1"/>
</dbReference>